<keyword evidence="3" id="KW-1185">Reference proteome</keyword>
<sequence length="261" mass="29306">MKTATYKNTQIAYTDTGKGTAVVLLHGFLENRSMWDFFVAELAKKYRIIAIDLLGHGQSECHGYVHTMEDQADVVHEVLSDLRIKKAIFAGHSMGGYIALAYAELYPDQVKGLALINSTSRADSDERKANRDRAIQAVKKDHTAFVRLSIANLFSEANRERLKPEIEQVRSEALKTPLQGIVAALEGMKIRKDREVLLHFGPYPVLLVLGEQDPVLNYQESLEQTQGTKVQLVTFPDGHMSLIENRDALLLELGNFLKKIK</sequence>
<dbReference type="Gene3D" id="3.40.50.1820">
    <property type="entry name" value="alpha/beta hydrolase"/>
    <property type="match status" value="1"/>
</dbReference>
<protein>
    <submittedName>
        <fullName evidence="2">Pimeloyl-ACP methyl ester carboxylesterase</fullName>
    </submittedName>
</protein>
<accession>A0A1G5H3P3</accession>
<dbReference type="STRING" id="490189.SAMN02927903_01736"/>
<dbReference type="RefSeq" id="WP_091141938.1">
    <property type="nucleotide sequence ID" value="NZ_FMVF01000007.1"/>
</dbReference>
<dbReference type="OrthoDB" id="252464at2"/>
<dbReference type="EMBL" id="FMVF01000007">
    <property type="protein sequence ID" value="SCY57970.1"/>
    <property type="molecule type" value="Genomic_DNA"/>
</dbReference>
<name>A0A1G5H3P3_9FLAO</name>
<dbReference type="InterPro" id="IPR050266">
    <property type="entry name" value="AB_hydrolase_sf"/>
</dbReference>
<feature type="domain" description="AB hydrolase-1" evidence="1">
    <location>
        <begin position="21"/>
        <end position="245"/>
    </location>
</feature>
<evidence type="ECO:0000313" key="2">
    <source>
        <dbReference type="EMBL" id="SCY57970.1"/>
    </source>
</evidence>
<dbReference type="GO" id="GO:0016020">
    <property type="term" value="C:membrane"/>
    <property type="evidence" value="ECO:0007669"/>
    <property type="project" value="TreeGrafter"/>
</dbReference>
<evidence type="ECO:0000259" key="1">
    <source>
        <dbReference type="Pfam" id="PF00561"/>
    </source>
</evidence>
<dbReference type="SUPFAM" id="SSF53474">
    <property type="entry name" value="alpha/beta-Hydrolases"/>
    <property type="match status" value="1"/>
</dbReference>
<gene>
    <name evidence="2" type="ORF">SAMN02927903_01736</name>
</gene>
<dbReference type="Proteomes" id="UP000199354">
    <property type="component" value="Unassembled WGS sequence"/>
</dbReference>
<dbReference type="Pfam" id="PF00561">
    <property type="entry name" value="Abhydrolase_1"/>
    <property type="match status" value="1"/>
</dbReference>
<dbReference type="InterPro" id="IPR029058">
    <property type="entry name" value="AB_hydrolase_fold"/>
</dbReference>
<reference evidence="2 3" key="1">
    <citation type="submission" date="2016-10" db="EMBL/GenBank/DDBJ databases">
        <authorList>
            <person name="de Groot N.N."/>
        </authorList>
    </citation>
    <scope>NUCLEOTIDE SEQUENCE [LARGE SCALE GENOMIC DNA]</scope>
    <source>
        <strain evidence="2 3">CGMCC 1.7031</strain>
    </source>
</reference>
<dbReference type="PANTHER" id="PTHR43798">
    <property type="entry name" value="MONOACYLGLYCEROL LIPASE"/>
    <property type="match status" value="1"/>
</dbReference>
<dbReference type="PANTHER" id="PTHR43798:SF20">
    <property type="entry name" value="2-SUCCINYL-6-HYDROXY-2,4-CYCLOHEXADIENE-1-CARBOXYLATE SYNTHASE-RELATED"/>
    <property type="match status" value="1"/>
</dbReference>
<organism evidence="2 3">
    <name type="scientific">Flavobacterium caeni</name>
    <dbReference type="NCBI Taxonomy" id="490189"/>
    <lineage>
        <taxon>Bacteria</taxon>
        <taxon>Pseudomonadati</taxon>
        <taxon>Bacteroidota</taxon>
        <taxon>Flavobacteriia</taxon>
        <taxon>Flavobacteriales</taxon>
        <taxon>Flavobacteriaceae</taxon>
        <taxon>Flavobacterium</taxon>
    </lineage>
</organism>
<evidence type="ECO:0000313" key="3">
    <source>
        <dbReference type="Proteomes" id="UP000199354"/>
    </source>
</evidence>
<dbReference type="InterPro" id="IPR000073">
    <property type="entry name" value="AB_hydrolase_1"/>
</dbReference>
<proteinExistence type="predicted"/>
<dbReference type="PRINTS" id="PR00111">
    <property type="entry name" value="ABHYDROLASE"/>
</dbReference>
<dbReference type="AlphaFoldDB" id="A0A1G5H3P3"/>